<proteinExistence type="predicted"/>
<reference evidence="1" key="1">
    <citation type="submission" date="2020-11" db="EMBL/GenBank/DDBJ databases">
        <authorList>
            <consortium name="DOE Joint Genome Institute"/>
            <person name="Ahrendt S."/>
            <person name="Riley R."/>
            <person name="Andreopoulos W."/>
            <person name="Labutti K."/>
            <person name="Pangilinan J."/>
            <person name="Ruiz-Duenas F.J."/>
            <person name="Barrasa J.M."/>
            <person name="Sanchez-Garcia M."/>
            <person name="Camarero S."/>
            <person name="Miyauchi S."/>
            <person name="Serrano A."/>
            <person name="Linde D."/>
            <person name="Babiker R."/>
            <person name="Drula E."/>
            <person name="Ayuso-Fernandez I."/>
            <person name="Pacheco R."/>
            <person name="Padilla G."/>
            <person name="Ferreira P."/>
            <person name="Barriuso J."/>
            <person name="Kellner H."/>
            <person name="Castanera R."/>
            <person name="Alfaro M."/>
            <person name="Ramirez L."/>
            <person name="Pisabarro A.G."/>
            <person name="Kuo A."/>
            <person name="Tritt A."/>
            <person name="Lipzen A."/>
            <person name="He G."/>
            <person name="Yan M."/>
            <person name="Ng V."/>
            <person name="Cullen D."/>
            <person name="Martin F."/>
            <person name="Rosso M.-N."/>
            <person name="Henrissat B."/>
            <person name="Hibbett D."/>
            <person name="Martinez A.T."/>
            <person name="Grigoriev I.V."/>
        </authorList>
    </citation>
    <scope>NUCLEOTIDE SEQUENCE</scope>
    <source>
        <strain evidence="1">ATCC 90797</strain>
    </source>
</reference>
<sequence length="172" mass="19838">MPSEWRKVLETYTQLETQSNFYNPTKCGNSLSAKDRPAEIAWWIGCARGLMTVEIDNRDKFGSTWWKWWKSMQPSWCDVDEDIELQCRHQDYHLSVCHAPGAWSSMDKPGQNGFLSVVASLAWWGRAFTNAHPDADWVMVDEDVPTWILAARDVVWVMECILASRQSHPSSE</sequence>
<accession>A0A9P5ZG15</accession>
<keyword evidence="2" id="KW-1185">Reference proteome</keyword>
<evidence type="ECO:0000313" key="2">
    <source>
        <dbReference type="Proteomes" id="UP000807025"/>
    </source>
</evidence>
<dbReference type="OrthoDB" id="2683861at2759"/>
<organism evidence="1 2">
    <name type="scientific">Pleurotus eryngii</name>
    <name type="common">Boletus of the steppes</name>
    <dbReference type="NCBI Taxonomy" id="5323"/>
    <lineage>
        <taxon>Eukaryota</taxon>
        <taxon>Fungi</taxon>
        <taxon>Dikarya</taxon>
        <taxon>Basidiomycota</taxon>
        <taxon>Agaricomycotina</taxon>
        <taxon>Agaricomycetes</taxon>
        <taxon>Agaricomycetidae</taxon>
        <taxon>Agaricales</taxon>
        <taxon>Pleurotineae</taxon>
        <taxon>Pleurotaceae</taxon>
        <taxon>Pleurotus</taxon>
    </lineage>
</organism>
<protein>
    <submittedName>
        <fullName evidence="1">Uncharacterized protein</fullName>
    </submittedName>
</protein>
<evidence type="ECO:0000313" key="1">
    <source>
        <dbReference type="EMBL" id="KAF9487054.1"/>
    </source>
</evidence>
<dbReference type="AlphaFoldDB" id="A0A9P5ZG15"/>
<gene>
    <name evidence="1" type="ORF">BDN71DRAFT_1405251</name>
</gene>
<dbReference type="EMBL" id="MU154829">
    <property type="protein sequence ID" value="KAF9487054.1"/>
    <property type="molecule type" value="Genomic_DNA"/>
</dbReference>
<name>A0A9P5ZG15_PLEER</name>
<dbReference type="Proteomes" id="UP000807025">
    <property type="component" value="Unassembled WGS sequence"/>
</dbReference>
<comment type="caution">
    <text evidence="1">The sequence shown here is derived from an EMBL/GenBank/DDBJ whole genome shotgun (WGS) entry which is preliminary data.</text>
</comment>